<evidence type="ECO:0000313" key="2">
    <source>
        <dbReference type="EMBL" id="GAA1987250.1"/>
    </source>
</evidence>
<organism evidence="2 3">
    <name type="scientific">Nocardiopsis rhodophaea</name>
    <dbReference type="NCBI Taxonomy" id="280238"/>
    <lineage>
        <taxon>Bacteria</taxon>
        <taxon>Bacillati</taxon>
        <taxon>Actinomycetota</taxon>
        <taxon>Actinomycetes</taxon>
        <taxon>Streptosporangiales</taxon>
        <taxon>Nocardiopsidaceae</taxon>
        <taxon>Nocardiopsis</taxon>
    </lineage>
</organism>
<gene>
    <name evidence="2" type="ORF">GCM10009799_11040</name>
</gene>
<comment type="caution">
    <text evidence="2">The sequence shown here is derived from an EMBL/GenBank/DDBJ whole genome shotgun (WGS) entry which is preliminary data.</text>
</comment>
<dbReference type="Pfam" id="PF11382">
    <property type="entry name" value="MctB"/>
    <property type="match status" value="1"/>
</dbReference>
<sequence length="385" mass="39920">MIDFRYHLVSIVAIFLALTVGIVLGTTMLQDPLLNTLKAETSDLREQSDRLRTEKDVANRLNAGGGELISAYAEDMLDDLLTDVDVVILESPGADKSTRDELIARIEQAGGEVPGQVVFTDKYIDTGQATFVDELTEQLAEGMRLPKGGAYEKAGAELARAVLRHEQDDSTANNEDDTAGSEGASANDGGGDADTVDETGEEAVSEFDADAVLAGFSEAGLLTVQGNVVEQGDIAVVLAPAQPFPTESRSSPKEHDTPTANAAMLALARAADDAAHGAVLVGGPTSIEPGGLVAQARAQEARYSTVDTAGSTSGNVVAALAVAAAEANRSGAYGIGEGVDGFLPDPLPEPKENTKGNSEGSGKEHNRYEGTGKKKRDATASAYAS</sequence>
<dbReference type="Proteomes" id="UP001501585">
    <property type="component" value="Unassembled WGS sequence"/>
</dbReference>
<name>A0ABN2SIY4_9ACTN</name>
<evidence type="ECO:0000256" key="1">
    <source>
        <dbReference type="SAM" id="MobiDB-lite"/>
    </source>
</evidence>
<feature type="region of interest" description="Disordered" evidence="1">
    <location>
        <begin position="339"/>
        <end position="385"/>
    </location>
</feature>
<evidence type="ECO:0000313" key="3">
    <source>
        <dbReference type="Proteomes" id="UP001501585"/>
    </source>
</evidence>
<protein>
    <submittedName>
        <fullName evidence="2">Copper transporter</fullName>
    </submittedName>
</protein>
<keyword evidence="3" id="KW-1185">Reference proteome</keyword>
<dbReference type="EMBL" id="BAAAPC010000004">
    <property type="protein sequence ID" value="GAA1987250.1"/>
    <property type="molecule type" value="Genomic_DNA"/>
</dbReference>
<proteinExistence type="predicted"/>
<dbReference type="InterPro" id="IPR021522">
    <property type="entry name" value="MctB"/>
</dbReference>
<dbReference type="RefSeq" id="WP_344160583.1">
    <property type="nucleotide sequence ID" value="NZ_BAAAPC010000004.1"/>
</dbReference>
<reference evidence="2 3" key="1">
    <citation type="journal article" date="2019" name="Int. J. Syst. Evol. Microbiol.">
        <title>The Global Catalogue of Microorganisms (GCM) 10K type strain sequencing project: providing services to taxonomists for standard genome sequencing and annotation.</title>
        <authorList>
            <consortium name="The Broad Institute Genomics Platform"/>
            <consortium name="The Broad Institute Genome Sequencing Center for Infectious Disease"/>
            <person name="Wu L."/>
            <person name="Ma J."/>
        </authorList>
    </citation>
    <scope>NUCLEOTIDE SEQUENCE [LARGE SCALE GENOMIC DNA]</scope>
    <source>
        <strain evidence="2 3">JCM 15313</strain>
    </source>
</reference>
<feature type="region of interest" description="Disordered" evidence="1">
    <location>
        <begin position="165"/>
        <end position="197"/>
    </location>
</feature>
<feature type="compositionally biased region" description="Basic and acidic residues" evidence="1">
    <location>
        <begin position="361"/>
        <end position="372"/>
    </location>
</feature>
<accession>A0ABN2SIY4</accession>